<dbReference type="GO" id="GO:0005886">
    <property type="term" value="C:plasma membrane"/>
    <property type="evidence" value="ECO:0007669"/>
    <property type="project" value="TreeGrafter"/>
</dbReference>
<evidence type="ECO:0000256" key="6">
    <source>
        <dbReference type="RuleBase" id="RU369048"/>
    </source>
</evidence>
<dbReference type="GeneID" id="118286988"/>
<sequence>MSLNDNSSACVSVCAGIMDVDLEGIIHCIKEGDESGVQTRLQEFNKEYAQCFFFDAEERHRRKQRKLEEFRKNKVREFNDSDSDCDEYDQEDRGLLLRQNLTVVLVRFIRTAVKCHLLRVSLRTLRILSRDKKVLAPLVTDNGLLTLAKLAGLTTTGVSDEASDPDSDFYDNIIASLAEAKVLHCRTDEDEGDAEAEADDQNQECSAFDEDTVSDISMANSGDVDSISWFGSHRTSINEMHRGSMHHKVLEQGRKDRRESKVELVGEEEDGESGEEALRKEAMKVLCNVVYNSTWAQERVSALRLLCGLTECLSSSVSSSSPSSVQFYELRLMFLITALRPELSTQLQREGGVSILTAALESCLEVRWKDQYECVLDPAANPISLEASQRLLEILKILFNITHSSHRQEPNEEDATLYRHLVAILRLCLMRKCTLSDDTDELQGHTVNLLSALPLQCLDVLLMVPPQPDSEQSLGVNMDCVHALLTFMERRLEAGDKIKEKLTPILNLLTETCRAHRETRHYIRTHILPPLTDVSHRPEEGSTMKSRLIRLMTHLDTDVKHCAADLIFVLCKENVRRFVKYTGYGNAAGLLATRGLLGGQGCRISNSDGKYSSDSDSDTEEYRQVRDRINPVTGRMEVEQSDPMEGMTEEEKEEEAKRLIMLFNKLSSGKIIQPMAVDSEGKLVPLSGLRDNSLTGVGRSESEEDGEAEDGEKN</sequence>
<comment type="subcellular location">
    <subcellularLocation>
        <location evidence="1">Cytoplasm</location>
        <location evidence="1">Cell cortex</location>
    </subcellularLocation>
</comment>
<organism evidence="8 9">
    <name type="scientific">Scophthalmus maximus</name>
    <name type="common">Turbot</name>
    <name type="synonym">Psetta maxima</name>
    <dbReference type="NCBI Taxonomy" id="52904"/>
    <lineage>
        <taxon>Eukaryota</taxon>
        <taxon>Metazoa</taxon>
        <taxon>Chordata</taxon>
        <taxon>Craniata</taxon>
        <taxon>Vertebrata</taxon>
        <taxon>Euteleostomi</taxon>
        <taxon>Actinopterygii</taxon>
        <taxon>Neopterygii</taxon>
        <taxon>Teleostei</taxon>
        <taxon>Neoteleostei</taxon>
        <taxon>Acanthomorphata</taxon>
        <taxon>Carangaria</taxon>
        <taxon>Pleuronectiformes</taxon>
        <taxon>Pleuronectoidei</taxon>
        <taxon>Scophthalmidae</taxon>
        <taxon>Scophthalmus</taxon>
    </lineage>
</organism>
<feature type="compositionally biased region" description="Acidic residues" evidence="7">
    <location>
        <begin position="702"/>
        <end position="714"/>
    </location>
</feature>
<reference evidence="8" key="1">
    <citation type="submission" date="2023-05" db="EMBL/GenBank/DDBJ databases">
        <title>High-quality long-read genome of Scophthalmus maximus.</title>
        <authorList>
            <person name="Lien S."/>
            <person name="Martinez P."/>
        </authorList>
    </citation>
    <scope>NUCLEOTIDE SEQUENCE [LARGE SCALE GENOMIC DNA]</scope>
</reference>
<dbReference type="Gene3D" id="1.25.10.10">
    <property type="entry name" value="Leucine-rich Repeat Variant"/>
    <property type="match status" value="1"/>
</dbReference>
<protein>
    <recommendedName>
        <fullName evidence="6">Synembryn</fullName>
    </recommendedName>
    <alternativeName>
        <fullName evidence="6">Protein Ric-8</fullName>
    </alternativeName>
</protein>
<evidence type="ECO:0000256" key="4">
    <source>
        <dbReference type="ARBA" id="ARBA00022658"/>
    </source>
</evidence>
<dbReference type="GO" id="GO:0005938">
    <property type="term" value="C:cell cortex"/>
    <property type="evidence" value="ECO:0007669"/>
    <property type="project" value="UniProtKB-SubCell"/>
</dbReference>
<dbReference type="PANTHER" id="PTHR12425">
    <property type="entry name" value="SYNEMBRYN"/>
    <property type="match status" value="1"/>
</dbReference>
<keyword evidence="3 6" id="KW-0963">Cytoplasm</keyword>
<name>A0A8D3AZU1_SCOMX</name>
<dbReference type="Ensembl" id="ENSSMAT00000026487.2">
    <property type="protein sequence ID" value="ENSSMAP00000026171.2"/>
    <property type="gene ID" value="ENSSMAG00000016007.2"/>
</dbReference>
<comment type="function">
    <text evidence="6">Chaperone that specifically binds and folds nascent G alpha proteins prior to G protein heterotrimer formation. Also acts as a guanine nucleotide exchange factor (GEF) for G alpha proteins by stimulating exchange of bound GDP for free GTP.</text>
</comment>
<feature type="region of interest" description="Disordered" evidence="7">
    <location>
        <begin position="634"/>
        <end position="653"/>
    </location>
</feature>
<feature type="region of interest" description="Disordered" evidence="7">
    <location>
        <begin position="246"/>
        <end position="275"/>
    </location>
</feature>
<dbReference type="InterPro" id="IPR011989">
    <property type="entry name" value="ARM-like"/>
</dbReference>
<dbReference type="GO" id="GO:0005085">
    <property type="term" value="F:guanyl-nucleotide exchange factor activity"/>
    <property type="evidence" value="ECO:0007669"/>
    <property type="project" value="UniProtKB-UniRule"/>
</dbReference>
<dbReference type="InterPro" id="IPR019318">
    <property type="entry name" value="Gua_nucleotide_exch_fac_Ric8"/>
</dbReference>
<dbReference type="Proteomes" id="UP000694558">
    <property type="component" value="Chromosome 18"/>
</dbReference>
<feature type="compositionally biased region" description="Acidic residues" evidence="7">
    <location>
        <begin position="265"/>
        <end position="275"/>
    </location>
</feature>
<evidence type="ECO:0000256" key="1">
    <source>
        <dbReference type="ARBA" id="ARBA00004544"/>
    </source>
</evidence>
<reference evidence="8" key="2">
    <citation type="submission" date="2025-08" db="UniProtKB">
        <authorList>
            <consortium name="Ensembl"/>
        </authorList>
    </citation>
    <scope>IDENTIFICATION</scope>
</reference>
<feature type="compositionally biased region" description="Acidic residues" evidence="7">
    <location>
        <begin position="639"/>
        <end position="653"/>
    </location>
</feature>
<evidence type="ECO:0000256" key="7">
    <source>
        <dbReference type="SAM" id="MobiDB-lite"/>
    </source>
</evidence>
<dbReference type="OrthoDB" id="5585685at2759"/>
<dbReference type="PANTHER" id="PTHR12425:SF3">
    <property type="entry name" value="SYNEMBRYN"/>
    <property type="match status" value="1"/>
</dbReference>
<keyword evidence="4 6" id="KW-0344">Guanine-nucleotide releasing factor</keyword>
<evidence type="ECO:0000256" key="3">
    <source>
        <dbReference type="ARBA" id="ARBA00022490"/>
    </source>
</evidence>
<dbReference type="AlphaFoldDB" id="A0A8D3AZU1"/>
<dbReference type="InterPro" id="IPR008376">
    <property type="entry name" value="Chaperone_Ric-8_A/B"/>
</dbReference>
<evidence type="ECO:0000313" key="9">
    <source>
        <dbReference type="Proteomes" id="UP000694558"/>
    </source>
</evidence>
<dbReference type="InterPro" id="IPR016024">
    <property type="entry name" value="ARM-type_fold"/>
</dbReference>
<dbReference type="RefSeq" id="XP_035467554.1">
    <property type="nucleotide sequence ID" value="XM_035611661.2"/>
</dbReference>
<keyword evidence="5" id="KW-0143">Chaperone</keyword>
<dbReference type="GO" id="GO:0001965">
    <property type="term" value="F:G-protein alpha-subunit binding"/>
    <property type="evidence" value="ECO:0007669"/>
    <property type="project" value="UniProtKB-UniRule"/>
</dbReference>
<feature type="region of interest" description="Disordered" evidence="7">
    <location>
        <begin position="679"/>
        <end position="714"/>
    </location>
</feature>
<dbReference type="PRINTS" id="PR01802">
    <property type="entry name" value="SYNEMBRYN"/>
</dbReference>
<dbReference type="GO" id="GO:0007186">
    <property type="term" value="P:G protein-coupled receptor signaling pathway"/>
    <property type="evidence" value="ECO:0007669"/>
    <property type="project" value="TreeGrafter"/>
</dbReference>
<dbReference type="Pfam" id="PF10165">
    <property type="entry name" value="Ric8"/>
    <property type="match status" value="1"/>
</dbReference>
<dbReference type="SUPFAM" id="SSF48371">
    <property type="entry name" value="ARM repeat"/>
    <property type="match status" value="1"/>
</dbReference>
<accession>A0A8D3AZU1</accession>
<evidence type="ECO:0000313" key="8">
    <source>
        <dbReference type="Ensembl" id="ENSSMAP00000026171.2"/>
    </source>
</evidence>
<feature type="compositionally biased region" description="Basic and acidic residues" evidence="7">
    <location>
        <begin position="248"/>
        <end position="264"/>
    </location>
</feature>
<proteinExistence type="inferred from homology"/>
<gene>
    <name evidence="8" type="primary">si:dkey-94f20.4</name>
</gene>
<evidence type="ECO:0000256" key="2">
    <source>
        <dbReference type="ARBA" id="ARBA00009049"/>
    </source>
</evidence>
<evidence type="ECO:0000256" key="5">
    <source>
        <dbReference type="ARBA" id="ARBA00023186"/>
    </source>
</evidence>
<dbReference type="GeneTree" id="ENSGT00390000014700"/>
<comment type="similarity">
    <text evidence="2 6">Belongs to the synembryn family.</text>
</comment>
<comment type="subunit">
    <text evidence="6">Interacts with some GDP-bound G alpha proteins. Does not interact with G-alpha proteins when they are in complex with subunits beta and gamma.</text>
</comment>